<evidence type="ECO:0000256" key="1">
    <source>
        <dbReference type="SAM" id="SignalP"/>
    </source>
</evidence>
<comment type="caution">
    <text evidence="2">The sequence shown here is derived from an EMBL/GenBank/DDBJ whole genome shotgun (WGS) entry which is preliminary data.</text>
</comment>
<gene>
    <name evidence="2" type="ORF">TH19_14315</name>
</gene>
<accession>A0A367W3A1</accession>
<organism evidence="2 3">
    <name type="scientific">Thalassospira profundimaris</name>
    <dbReference type="NCBI Taxonomy" id="502049"/>
    <lineage>
        <taxon>Bacteria</taxon>
        <taxon>Pseudomonadati</taxon>
        <taxon>Pseudomonadota</taxon>
        <taxon>Alphaproteobacteria</taxon>
        <taxon>Rhodospirillales</taxon>
        <taxon>Thalassospiraceae</taxon>
        <taxon>Thalassospira</taxon>
    </lineage>
</organism>
<name>A0A367W3A1_9PROT</name>
<sequence length="110" mass="12107">MASLIKIGLCAGVLLTSSSLALATNSGDELPETPSPQEIEICLEIIGELIEEAKEQEGEDLRIEQDEAQEFCRSGAFFAAINEALGEDGDLDDQFDSEEKLIKHRPDWIR</sequence>
<evidence type="ECO:0000313" key="3">
    <source>
        <dbReference type="Proteomes" id="UP000253226"/>
    </source>
</evidence>
<evidence type="ECO:0000313" key="2">
    <source>
        <dbReference type="EMBL" id="RCK34896.1"/>
    </source>
</evidence>
<feature type="chain" id="PRO_5016752472" evidence="1">
    <location>
        <begin position="24"/>
        <end position="110"/>
    </location>
</feature>
<feature type="signal peptide" evidence="1">
    <location>
        <begin position="1"/>
        <end position="23"/>
    </location>
</feature>
<dbReference type="Proteomes" id="UP000253226">
    <property type="component" value="Unassembled WGS sequence"/>
</dbReference>
<proteinExistence type="predicted"/>
<dbReference type="RefSeq" id="WP_114102962.1">
    <property type="nucleotide sequence ID" value="NZ_JPWF01000009.1"/>
</dbReference>
<keyword evidence="1" id="KW-0732">Signal</keyword>
<dbReference type="AlphaFoldDB" id="A0A367W3A1"/>
<reference evidence="2 3" key="1">
    <citation type="submission" date="2014-07" db="EMBL/GenBank/DDBJ databases">
        <title>Draft genome sequence of Thalassospira profundimaris 35.</title>
        <authorList>
            <person name="Lai Q."/>
            <person name="Shao Z."/>
        </authorList>
    </citation>
    <scope>NUCLEOTIDE SEQUENCE [LARGE SCALE GENOMIC DNA]</scope>
    <source>
        <strain evidence="2 3">35</strain>
    </source>
</reference>
<dbReference type="EMBL" id="JPWF01000009">
    <property type="protein sequence ID" value="RCK34896.1"/>
    <property type="molecule type" value="Genomic_DNA"/>
</dbReference>
<dbReference type="OrthoDB" id="9913673at2"/>
<protein>
    <submittedName>
        <fullName evidence="2">Uncharacterized protein</fullName>
    </submittedName>
</protein>